<dbReference type="Proteomes" id="UP000635902">
    <property type="component" value="Unassembled WGS sequence"/>
</dbReference>
<evidence type="ECO:0000313" key="2">
    <source>
        <dbReference type="EMBL" id="MBF4552959.1"/>
    </source>
</evidence>
<proteinExistence type="predicted"/>
<evidence type="ECO:0000313" key="3">
    <source>
        <dbReference type="Proteomes" id="UP000635902"/>
    </source>
</evidence>
<sequence>MSIAPQTASRDIDHTIYDLRKKMARITGEPVAAMAPASASAQPASAPSPFAEPASAPSSSPSPAPTPAPRFGHITTLPSPPWLERAVDMGGIPRAMVTAVADCPAVHVELLVAATRAGSCVAVVGYPHLALAAVDAAGGDLERMMVIPDPAPHAGAVLGTLVESLDMVFYRPVKNASPTFTRPVEARLHKSRCALVVSGHAWPKVQLNIDAHVVGIRGLGRGSGRVRGVEVDGRVWGKSQPPRSFHAVVGATSSFMVDATPEPQEIAR</sequence>
<dbReference type="RefSeq" id="WP_194555822.1">
    <property type="nucleotide sequence ID" value="NZ_JADKMY010000001.1"/>
</dbReference>
<feature type="region of interest" description="Disordered" evidence="1">
    <location>
        <begin position="33"/>
        <end position="75"/>
    </location>
</feature>
<evidence type="ECO:0008006" key="4">
    <source>
        <dbReference type="Google" id="ProtNLM"/>
    </source>
</evidence>
<evidence type="ECO:0000256" key="1">
    <source>
        <dbReference type="SAM" id="MobiDB-lite"/>
    </source>
</evidence>
<dbReference type="EMBL" id="JADKMY010000001">
    <property type="protein sequence ID" value="MBF4552959.1"/>
    <property type="molecule type" value="Genomic_DNA"/>
</dbReference>
<comment type="caution">
    <text evidence="2">The sequence shown here is derived from an EMBL/GenBank/DDBJ whole genome shotgun (WGS) entry which is preliminary data.</text>
</comment>
<organism evidence="2 3">
    <name type="scientific">Corynebacterium suicordis DSM 45110</name>
    <dbReference type="NCBI Taxonomy" id="1121369"/>
    <lineage>
        <taxon>Bacteria</taxon>
        <taxon>Bacillati</taxon>
        <taxon>Actinomycetota</taxon>
        <taxon>Actinomycetes</taxon>
        <taxon>Mycobacteriales</taxon>
        <taxon>Corynebacteriaceae</taxon>
        <taxon>Corynebacterium</taxon>
    </lineage>
</organism>
<reference evidence="2 3" key="1">
    <citation type="submission" date="2020-10" db="EMBL/GenBank/DDBJ databases">
        <title>Novel species in genus Corynebacterium.</title>
        <authorList>
            <person name="Zhang G."/>
        </authorList>
    </citation>
    <scope>NUCLEOTIDE SEQUENCE [LARGE SCALE GENOMIC DNA]</scope>
    <source>
        <strain evidence="2 3">DSM 45110</strain>
    </source>
</reference>
<feature type="compositionally biased region" description="Low complexity" evidence="1">
    <location>
        <begin position="33"/>
        <end position="59"/>
    </location>
</feature>
<protein>
    <recommendedName>
        <fullName evidence="4">Transcriptional regulator</fullName>
    </recommendedName>
</protein>
<gene>
    <name evidence="2" type="ORF">IRY30_02530</name>
</gene>
<accession>A0ABR9ZIC9</accession>
<keyword evidence="3" id="KW-1185">Reference proteome</keyword>
<name>A0ABR9ZIC9_9CORY</name>